<dbReference type="InterPro" id="IPR035906">
    <property type="entry name" value="MetI-like_sf"/>
</dbReference>
<dbReference type="AlphaFoldDB" id="A0A1G6Q6D3"/>
<dbReference type="Gene3D" id="1.10.3720.10">
    <property type="entry name" value="MetI-like"/>
    <property type="match status" value="1"/>
</dbReference>
<dbReference type="CDD" id="cd06261">
    <property type="entry name" value="TM_PBP2"/>
    <property type="match status" value="1"/>
</dbReference>
<dbReference type="STRING" id="1814289.SAMN05216410_2445"/>
<protein>
    <submittedName>
        <fullName evidence="10">Carbohydrate ABC transporter membrane protein 1, CUT1 family</fullName>
    </submittedName>
</protein>
<evidence type="ECO:0000256" key="1">
    <source>
        <dbReference type="ARBA" id="ARBA00004651"/>
    </source>
</evidence>
<dbReference type="OrthoDB" id="9805974at2"/>
<evidence type="ECO:0000256" key="3">
    <source>
        <dbReference type="ARBA" id="ARBA00022475"/>
    </source>
</evidence>
<evidence type="ECO:0000256" key="8">
    <source>
        <dbReference type="SAM" id="MobiDB-lite"/>
    </source>
</evidence>
<dbReference type="Proteomes" id="UP000199039">
    <property type="component" value="Unassembled WGS sequence"/>
</dbReference>
<dbReference type="PROSITE" id="PS50928">
    <property type="entry name" value="ABC_TM1"/>
    <property type="match status" value="1"/>
</dbReference>
<dbReference type="GO" id="GO:0055085">
    <property type="term" value="P:transmembrane transport"/>
    <property type="evidence" value="ECO:0007669"/>
    <property type="project" value="InterPro"/>
</dbReference>
<feature type="domain" description="ABC transmembrane type-1" evidence="9">
    <location>
        <begin position="88"/>
        <end position="337"/>
    </location>
</feature>
<dbReference type="PANTHER" id="PTHR30193">
    <property type="entry name" value="ABC TRANSPORTER PERMEASE PROTEIN"/>
    <property type="match status" value="1"/>
</dbReference>
<keyword evidence="11" id="KW-1185">Reference proteome</keyword>
<dbReference type="PANTHER" id="PTHR30193:SF37">
    <property type="entry name" value="INNER MEMBRANE ABC TRANSPORTER PERMEASE PROTEIN YCJO"/>
    <property type="match status" value="1"/>
</dbReference>
<feature type="transmembrane region" description="Helical" evidence="7">
    <location>
        <begin position="21"/>
        <end position="46"/>
    </location>
</feature>
<dbReference type="InterPro" id="IPR051393">
    <property type="entry name" value="ABC_transporter_permease"/>
</dbReference>
<keyword evidence="4 7" id="KW-0812">Transmembrane</keyword>
<dbReference type="SUPFAM" id="SSF161098">
    <property type="entry name" value="MetI-like"/>
    <property type="match status" value="1"/>
</dbReference>
<comment type="similarity">
    <text evidence="7">Belongs to the binding-protein-dependent transport system permease family.</text>
</comment>
<dbReference type="InterPro" id="IPR000515">
    <property type="entry name" value="MetI-like"/>
</dbReference>
<sequence length="391" mass="42551">MMKRLKKPKEGGAHGHEAVAGWLFISPMVIILGLFLVIPVLMAAWVSVSDWTGRGSPFASTVNFVGTDNYAKLLTEPGLAQSDFGMSIKNNSYYVLLVIPIQTALSLFLAVMVNRRVLKGRGFFRTAFYFPSVTSSVAITVIFLFLFSTTGAVNKALHAIGVNGPQWFSDPKGILHMALGNMGIDTPPAALAGHGFLGNSWWQWLSGPSPAMCVFIIMAVFTTSGTFMLLFISALQNLQGEVEEAGIMDGASGWQRFWHITLPMLKPTTFTVLTLGLIGTWQVFDQIYVGTKGNPSKTTLTPAYLSYSSSFQNNQWGRGAAIAFILFAIIVAMTILQRIVLRDRKTLPKRKRFYRDGPPSAVVPATPTSPLVPTASGAQMDDSTPGEGDQR</sequence>
<evidence type="ECO:0000313" key="11">
    <source>
        <dbReference type="Proteomes" id="UP000199039"/>
    </source>
</evidence>
<evidence type="ECO:0000256" key="5">
    <source>
        <dbReference type="ARBA" id="ARBA00022989"/>
    </source>
</evidence>
<evidence type="ECO:0000313" key="10">
    <source>
        <dbReference type="EMBL" id="SDC87484.1"/>
    </source>
</evidence>
<dbReference type="Pfam" id="PF00528">
    <property type="entry name" value="BPD_transp_1"/>
    <property type="match status" value="1"/>
</dbReference>
<keyword evidence="5 7" id="KW-1133">Transmembrane helix</keyword>
<feature type="transmembrane region" description="Helical" evidence="7">
    <location>
        <begin position="320"/>
        <end position="341"/>
    </location>
</feature>
<feature type="region of interest" description="Disordered" evidence="8">
    <location>
        <begin position="351"/>
        <end position="391"/>
    </location>
</feature>
<keyword evidence="3" id="KW-1003">Cell membrane</keyword>
<feature type="transmembrane region" description="Helical" evidence="7">
    <location>
        <begin position="93"/>
        <end position="114"/>
    </location>
</feature>
<evidence type="ECO:0000256" key="2">
    <source>
        <dbReference type="ARBA" id="ARBA00022448"/>
    </source>
</evidence>
<evidence type="ECO:0000256" key="4">
    <source>
        <dbReference type="ARBA" id="ARBA00022692"/>
    </source>
</evidence>
<accession>A0A1G6Q6D3</accession>
<evidence type="ECO:0000256" key="7">
    <source>
        <dbReference type="RuleBase" id="RU363032"/>
    </source>
</evidence>
<reference evidence="10 11" key="1">
    <citation type="submission" date="2016-09" db="EMBL/GenBank/DDBJ databases">
        <authorList>
            <person name="Capua I."/>
            <person name="De Benedictis P."/>
            <person name="Joannis T."/>
            <person name="Lombin L.H."/>
            <person name="Cattoli G."/>
        </authorList>
    </citation>
    <scope>NUCLEOTIDE SEQUENCE [LARGE SCALE GENOMIC DNA]</scope>
    <source>
        <strain evidence="10 11">ISLP-3</strain>
    </source>
</reference>
<feature type="transmembrane region" description="Helical" evidence="7">
    <location>
        <begin position="264"/>
        <end position="284"/>
    </location>
</feature>
<dbReference type="GO" id="GO:0005886">
    <property type="term" value="C:plasma membrane"/>
    <property type="evidence" value="ECO:0007669"/>
    <property type="project" value="UniProtKB-SubCell"/>
</dbReference>
<evidence type="ECO:0000256" key="6">
    <source>
        <dbReference type="ARBA" id="ARBA00023136"/>
    </source>
</evidence>
<evidence type="ECO:0000259" key="9">
    <source>
        <dbReference type="PROSITE" id="PS50928"/>
    </source>
</evidence>
<proteinExistence type="inferred from homology"/>
<keyword evidence="2 7" id="KW-0813">Transport</keyword>
<gene>
    <name evidence="10" type="ORF">SAMN05216410_2445</name>
</gene>
<comment type="subcellular location">
    <subcellularLocation>
        <location evidence="1 7">Cell membrane</location>
        <topology evidence="1 7">Multi-pass membrane protein</topology>
    </subcellularLocation>
</comment>
<feature type="transmembrane region" description="Helical" evidence="7">
    <location>
        <begin position="209"/>
        <end position="232"/>
    </location>
</feature>
<dbReference type="EMBL" id="FMYH01000004">
    <property type="protein sequence ID" value="SDC87484.1"/>
    <property type="molecule type" value="Genomic_DNA"/>
</dbReference>
<dbReference type="RefSeq" id="WP_093183568.1">
    <property type="nucleotide sequence ID" value="NZ_FMYH01000004.1"/>
</dbReference>
<keyword evidence="6 7" id="KW-0472">Membrane</keyword>
<feature type="transmembrane region" description="Helical" evidence="7">
    <location>
        <begin position="126"/>
        <end position="147"/>
    </location>
</feature>
<organism evidence="10 11">
    <name type="scientific">Sanguibacter gelidistatuariae</name>
    <dbReference type="NCBI Taxonomy" id="1814289"/>
    <lineage>
        <taxon>Bacteria</taxon>
        <taxon>Bacillati</taxon>
        <taxon>Actinomycetota</taxon>
        <taxon>Actinomycetes</taxon>
        <taxon>Micrococcales</taxon>
        <taxon>Sanguibacteraceae</taxon>
        <taxon>Sanguibacter</taxon>
    </lineage>
</organism>
<name>A0A1G6Q6D3_9MICO</name>